<evidence type="ECO:0000256" key="3">
    <source>
        <dbReference type="ARBA" id="ARBA00022989"/>
    </source>
</evidence>
<gene>
    <name evidence="9" type="primary">LOC101863414</name>
</gene>
<feature type="transmembrane region" description="Helical" evidence="6">
    <location>
        <begin position="135"/>
        <end position="156"/>
    </location>
</feature>
<evidence type="ECO:0000313" key="8">
    <source>
        <dbReference type="Proteomes" id="UP000694888"/>
    </source>
</evidence>
<dbReference type="InterPro" id="IPR050186">
    <property type="entry name" value="TPT_transporter"/>
</dbReference>
<evidence type="ECO:0000259" key="7">
    <source>
        <dbReference type="Pfam" id="PF03151"/>
    </source>
</evidence>
<sequence>MGKKVKAHHRDLREFKAMVAKQEERVKTSMCSMKYLQEMLVTLALILFMYIFSIGLTFYNRYLFKNSSVTLSITLCHFVFKFVASSIIRLLLECKNKEPRVMLDWKTYCKRVAAAGIVGSLDIGFSNWSFEFITISLYVMSKTTSVIFILIFSLVLRLEKFRWSLILVVLCIFSGLFLFTFHSTQFNLEGFILVMMASVLSGLRWTLAQIVLQKKDLGLQNPLDMMYHIQPWMILALFPLSAGMEGVSVSSSSHYFGFYDWSTLMSSLGMIMIGAGLSFMLELSEFLLVCHTSSLTLSISGIFKELCAFVLAVLINHDETSLLNGVGVVICLLGIVLHVVTKAVYGKESEEVNHKVNGSVETVEMLRRDGSANQEDTESDEVDLFSVERDR</sequence>
<feature type="transmembrane region" description="Helical" evidence="6">
    <location>
        <begin position="71"/>
        <end position="92"/>
    </location>
</feature>
<protein>
    <submittedName>
        <fullName evidence="9">Solute carrier family 35 member C2</fullName>
    </submittedName>
</protein>
<feature type="transmembrane region" description="Helical" evidence="6">
    <location>
        <begin position="163"/>
        <end position="184"/>
    </location>
</feature>
<proteinExistence type="predicted"/>
<organism evidence="8 9">
    <name type="scientific">Aplysia californica</name>
    <name type="common">California sea hare</name>
    <dbReference type="NCBI Taxonomy" id="6500"/>
    <lineage>
        <taxon>Eukaryota</taxon>
        <taxon>Metazoa</taxon>
        <taxon>Spiralia</taxon>
        <taxon>Lophotrochozoa</taxon>
        <taxon>Mollusca</taxon>
        <taxon>Gastropoda</taxon>
        <taxon>Heterobranchia</taxon>
        <taxon>Euthyneura</taxon>
        <taxon>Tectipleura</taxon>
        <taxon>Aplysiida</taxon>
        <taxon>Aplysioidea</taxon>
        <taxon>Aplysiidae</taxon>
        <taxon>Aplysia</taxon>
    </lineage>
</organism>
<feature type="transmembrane region" description="Helical" evidence="6">
    <location>
        <begin position="261"/>
        <end position="283"/>
    </location>
</feature>
<reference evidence="9" key="1">
    <citation type="submission" date="2025-08" db="UniProtKB">
        <authorList>
            <consortium name="RefSeq"/>
        </authorList>
    </citation>
    <scope>IDENTIFICATION</scope>
</reference>
<keyword evidence="8" id="KW-1185">Reference proteome</keyword>
<dbReference type="PANTHER" id="PTHR11132">
    <property type="entry name" value="SOLUTE CARRIER FAMILY 35"/>
    <property type="match status" value="1"/>
</dbReference>
<comment type="subcellular location">
    <subcellularLocation>
        <location evidence="1">Membrane</location>
        <topology evidence="1">Multi-pass membrane protein</topology>
    </subcellularLocation>
</comment>
<feature type="region of interest" description="Disordered" evidence="5">
    <location>
        <begin position="368"/>
        <end position="391"/>
    </location>
</feature>
<dbReference type="InterPro" id="IPR004853">
    <property type="entry name" value="Sugar_P_trans_dom"/>
</dbReference>
<dbReference type="Proteomes" id="UP000694888">
    <property type="component" value="Unplaced"/>
</dbReference>
<feature type="transmembrane region" description="Helical" evidence="6">
    <location>
        <begin position="321"/>
        <end position="340"/>
    </location>
</feature>
<evidence type="ECO:0000256" key="6">
    <source>
        <dbReference type="SAM" id="Phobius"/>
    </source>
</evidence>
<dbReference type="RefSeq" id="XP_005092130.1">
    <property type="nucleotide sequence ID" value="XM_005092073.3"/>
</dbReference>
<dbReference type="CDD" id="cd21092">
    <property type="entry name" value="TPT_S35C2"/>
    <property type="match status" value="1"/>
</dbReference>
<evidence type="ECO:0000313" key="9">
    <source>
        <dbReference type="RefSeq" id="XP_005092130.1"/>
    </source>
</evidence>
<evidence type="ECO:0000256" key="2">
    <source>
        <dbReference type="ARBA" id="ARBA00022692"/>
    </source>
</evidence>
<feature type="transmembrane region" description="Helical" evidence="6">
    <location>
        <begin position="112"/>
        <end position="129"/>
    </location>
</feature>
<keyword evidence="4 6" id="KW-0472">Membrane</keyword>
<feature type="domain" description="Sugar phosphate transporter" evidence="7">
    <location>
        <begin position="42"/>
        <end position="337"/>
    </location>
</feature>
<dbReference type="Pfam" id="PF03151">
    <property type="entry name" value="TPT"/>
    <property type="match status" value="1"/>
</dbReference>
<evidence type="ECO:0000256" key="4">
    <source>
        <dbReference type="ARBA" id="ARBA00023136"/>
    </source>
</evidence>
<name>A0ABM0JEW2_APLCA</name>
<feature type="transmembrane region" description="Helical" evidence="6">
    <location>
        <begin position="295"/>
        <end position="315"/>
    </location>
</feature>
<feature type="transmembrane region" description="Helical" evidence="6">
    <location>
        <begin position="39"/>
        <end position="59"/>
    </location>
</feature>
<evidence type="ECO:0000256" key="5">
    <source>
        <dbReference type="SAM" id="MobiDB-lite"/>
    </source>
</evidence>
<keyword evidence="3 6" id="KW-1133">Transmembrane helix</keyword>
<accession>A0ABM0JEW2</accession>
<feature type="transmembrane region" description="Helical" evidence="6">
    <location>
        <begin position="190"/>
        <end position="212"/>
    </location>
</feature>
<feature type="transmembrane region" description="Helical" evidence="6">
    <location>
        <begin position="232"/>
        <end position="249"/>
    </location>
</feature>
<evidence type="ECO:0000256" key="1">
    <source>
        <dbReference type="ARBA" id="ARBA00004141"/>
    </source>
</evidence>
<dbReference type="GeneID" id="101863414"/>
<keyword evidence="2 6" id="KW-0812">Transmembrane</keyword>